<protein>
    <submittedName>
        <fullName evidence="1">Putative secreted protein</fullName>
    </submittedName>
</protein>
<sequence>MPRLRARFMESYAVLRLSVFLVFSLRLLLELFALDWRDGTATRISVDCLAKKLEGAPPTFRSFTVDSYSLPSPRFATDSESFKTGQFRGRLGKEYDVGKDLQRNQWRLFRRAGFHRRQEWFLCWHGVWVVSRYSAVHF</sequence>
<proteinExistence type="predicted"/>
<evidence type="ECO:0000313" key="1">
    <source>
        <dbReference type="EMBL" id="MOY34810.1"/>
    </source>
</evidence>
<reference evidence="1" key="1">
    <citation type="submission" date="2019-04" db="EMBL/GenBank/DDBJ databases">
        <title>An insight into the mialome of Ixodes scapularis.</title>
        <authorList>
            <person name="Ribeiro J.M."/>
            <person name="Mather T.N."/>
            <person name="Karim S."/>
        </authorList>
    </citation>
    <scope>NUCLEOTIDE SEQUENCE</scope>
</reference>
<organism evidence="1">
    <name type="scientific">Ixodes scapularis</name>
    <name type="common">Black-legged tick</name>
    <name type="synonym">Deer tick</name>
    <dbReference type="NCBI Taxonomy" id="6945"/>
    <lineage>
        <taxon>Eukaryota</taxon>
        <taxon>Metazoa</taxon>
        <taxon>Ecdysozoa</taxon>
        <taxon>Arthropoda</taxon>
        <taxon>Chelicerata</taxon>
        <taxon>Arachnida</taxon>
        <taxon>Acari</taxon>
        <taxon>Parasitiformes</taxon>
        <taxon>Ixodida</taxon>
        <taxon>Ixodoidea</taxon>
        <taxon>Ixodidae</taxon>
        <taxon>Ixodinae</taxon>
        <taxon>Ixodes</taxon>
    </lineage>
</organism>
<dbReference type="EMBL" id="GHJT01000839">
    <property type="protein sequence ID" value="MOY34810.1"/>
    <property type="molecule type" value="Transcribed_RNA"/>
</dbReference>
<name>A0A4D5RCF6_IXOSC</name>
<dbReference type="AlphaFoldDB" id="A0A4D5RCF6"/>
<accession>A0A4D5RCF6</accession>